<dbReference type="InterPro" id="IPR022673">
    <property type="entry name" value="Hexokinase_C"/>
</dbReference>
<dbReference type="GO" id="GO:0005739">
    <property type="term" value="C:mitochondrion"/>
    <property type="evidence" value="ECO:0007669"/>
    <property type="project" value="TreeGrafter"/>
</dbReference>
<dbReference type="Gene3D" id="3.40.367.20">
    <property type="match status" value="1"/>
</dbReference>
<dbReference type="GO" id="GO:0008865">
    <property type="term" value="F:fructokinase activity"/>
    <property type="evidence" value="ECO:0007669"/>
    <property type="project" value="TreeGrafter"/>
</dbReference>
<dbReference type="GO" id="GO:0006006">
    <property type="term" value="P:glucose metabolic process"/>
    <property type="evidence" value="ECO:0007669"/>
    <property type="project" value="TreeGrafter"/>
</dbReference>
<dbReference type="GO" id="GO:0006013">
    <property type="term" value="P:mannose metabolic process"/>
    <property type="evidence" value="ECO:0007669"/>
    <property type="project" value="TreeGrafter"/>
</dbReference>
<evidence type="ECO:0000313" key="10">
    <source>
        <dbReference type="EMBL" id="ORZ07645.1"/>
    </source>
</evidence>
<dbReference type="SUPFAM" id="SSF53067">
    <property type="entry name" value="Actin-like ATPase domain"/>
    <property type="match status" value="2"/>
</dbReference>
<dbReference type="InterPro" id="IPR022672">
    <property type="entry name" value="Hexokinase_N"/>
</dbReference>
<feature type="domain" description="Hexokinase N-terminal" evidence="8">
    <location>
        <begin position="4"/>
        <end position="202"/>
    </location>
</feature>
<dbReference type="Pfam" id="PF00349">
    <property type="entry name" value="Hexokinase_1"/>
    <property type="match status" value="1"/>
</dbReference>
<comment type="caution">
    <text evidence="10">The sequence shown here is derived from an EMBL/GenBank/DDBJ whole genome shotgun (WGS) entry which is preliminary data.</text>
</comment>
<dbReference type="Gene3D" id="3.30.420.40">
    <property type="match status" value="1"/>
</dbReference>
<feature type="region of interest" description="Disordered" evidence="7">
    <location>
        <begin position="469"/>
        <end position="499"/>
    </location>
</feature>
<evidence type="ECO:0000256" key="2">
    <source>
        <dbReference type="ARBA" id="ARBA00022679"/>
    </source>
</evidence>
<evidence type="ECO:0000256" key="1">
    <source>
        <dbReference type="ARBA" id="ARBA00009225"/>
    </source>
</evidence>
<dbReference type="PANTHER" id="PTHR19443:SF24">
    <property type="entry name" value="PHOSPHOTRANSFERASE"/>
    <property type="match status" value="1"/>
</dbReference>
<comment type="similarity">
    <text evidence="1 6">Belongs to the hexokinase family.</text>
</comment>
<dbReference type="InterPro" id="IPR043129">
    <property type="entry name" value="ATPase_NBD"/>
</dbReference>
<sequence>MPLADIINTFELTQDQFQGIVTGFKQEYEQGLNIAEAKGLATMIPSYVTRLPTGQEKGTFLALDLGGSTLRVCAVRLLGDGQVQVDEIKRSIAMTDPLRTGETTAFFDWMVDAIDSLIKEYKIDGGGVSDPLAMGVSWSFPVNQTSVSDGKILRMGKGFELKGIEGQDLKTLFTDAFRRKNVNVKVTALINDTVGVLVAHAYSDPNARIGFIYGTGTNAAYPEQVSKMAKLDPIYKEQHQEQEMLVNTEIDIFGSDAYLPLNRFDRLLDANHSQPDFQLYEKMMSGAYLGELVRLAALELVQENALFDGHLPLEFKEMYSFETAQLSDLESRADDSIDSRLRHLQSTFTFESPASSPSYQPTEQDLATMTELCRAVATRGAKLAAAAVASLIEKQQQQQHLLEDQPIIIGINGSTFELYPQMPERMLASLSDWFGPVTANRIRLDVARDGAGIGGALIAMLYADDNDAIEQDQGSPSSSTAKESRKVDHHKHQSSQEPEILPPSLSTCLFGWWIPLKQWVKHRKTKKNACKQSKN</sequence>
<dbReference type="UniPathway" id="UPA00109">
    <property type="reaction ID" value="UER00180"/>
</dbReference>
<keyword evidence="6" id="KW-0324">Glycolysis</keyword>
<dbReference type="GO" id="GO:0001678">
    <property type="term" value="P:intracellular glucose homeostasis"/>
    <property type="evidence" value="ECO:0007669"/>
    <property type="project" value="InterPro"/>
</dbReference>
<gene>
    <name evidence="10" type="ORF">BCR42DRAFT_425927</name>
</gene>
<evidence type="ECO:0000256" key="6">
    <source>
        <dbReference type="RuleBase" id="RU362007"/>
    </source>
</evidence>
<dbReference type="PANTHER" id="PTHR19443">
    <property type="entry name" value="HEXOKINASE"/>
    <property type="match status" value="1"/>
</dbReference>
<dbReference type="GO" id="GO:0004340">
    <property type="term" value="F:glucokinase activity"/>
    <property type="evidence" value="ECO:0007669"/>
    <property type="project" value="TreeGrafter"/>
</dbReference>
<accession>A0A1X2I230</accession>
<dbReference type="InterPro" id="IPR001312">
    <property type="entry name" value="Hexokinase"/>
</dbReference>
<dbReference type="GO" id="GO:0006096">
    <property type="term" value="P:glycolytic process"/>
    <property type="evidence" value="ECO:0007669"/>
    <property type="project" value="UniProtKB-UniPathway"/>
</dbReference>
<organism evidence="10 11">
    <name type="scientific">Absidia repens</name>
    <dbReference type="NCBI Taxonomy" id="90262"/>
    <lineage>
        <taxon>Eukaryota</taxon>
        <taxon>Fungi</taxon>
        <taxon>Fungi incertae sedis</taxon>
        <taxon>Mucoromycota</taxon>
        <taxon>Mucoromycotina</taxon>
        <taxon>Mucoromycetes</taxon>
        <taxon>Mucorales</taxon>
        <taxon>Cunninghamellaceae</taxon>
        <taxon>Absidia</taxon>
    </lineage>
</organism>
<evidence type="ECO:0000256" key="7">
    <source>
        <dbReference type="SAM" id="MobiDB-lite"/>
    </source>
</evidence>
<dbReference type="GO" id="GO:0005536">
    <property type="term" value="F:D-glucose binding"/>
    <property type="evidence" value="ECO:0007669"/>
    <property type="project" value="InterPro"/>
</dbReference>
<dbReference type="GO" id="GO:0019158">
    <property type="term" value="F:mannokinase activity"/>
    <property type="evidence" value="ECO:0007669"/>
    <property type="project" value="TreeGrafter"/>
</dbReference>
<dbReference type="GO" id="GO:0005829">
    <property type="term" value="C:cytosol"/>
    <property type="evidence" value="ECO:0007669"/>
    <property type="project" value="TreeGrafter"/>
</dbReference>
<evidence type="ECO:0000256" key="4">
    <source>
        <dbReference type="ARBA" id="ARBA00022777"/>
    </source>
</evidence>
<keyword evidence="2 6" id="KW-0808">Transferase</keyword>
<evidence type="ECO:0000256" key="3">
    <source>
        <dbReference type="ARBA" id="ARBA00022741"/>
    </source>
</evidence>
<protein>
    <recommendedName>
        <fullName evidence="6">Phosphotransferase</fullName>
        <ecNumber evidence="6">2.7.1.-</ecNumber>
    </recommendedName>
</protein>
<dbReference type="EMBL" id="MCGE01000034">
    <property type="protein sequence ID" value="ORZ07645.1"/>
    <property type="molecule type" value="Genomic_DNA"/>
</dbReference>
<reference evidence="10 11" key="1">
    <citation type="submission" date="2016-07" db="EMBL/GenBank/DDBJ databases">
        <title>Pervasive Adenine N6-methylation of Active Genes in Fungi.</title>
        <authorList>
            <consortium name="DOE Joint Genome Institute"/>
            <person name="Mondo S.J."/>
            <person name="Dannebaum R.O."/>
            <person name="Kuo R.C."/>
            <person name="Labutti K."/>
            <person name="Haridas S."/>
            <person name="Kuo A."/>
            <person name="Salamov A."/>
            <person name="Ahrendt S.R."/>
            <person name="Lipzen A."/>
            <person name="Sullivan W."/>
            <person name="Andreopoulos W.B."/>
            <person name="Clum A."/>
            <person name="Lindquist E."/>
            <person name="Daum C."/>
            <person name="Ramamoorthy G.K."/>
            <person name="Gryganskyi A."/>
            <person name="Culley D."/>
            <person name="Magnuson J.K."/>
            <person name="James T.Y."/>
            <person name="O'Malley M.A."/>
            <person name="Stajich J.E."/>
            <person name="Spatafora J.W."/>
            <person name="Visel A."/>
            <person name="Grigoriev I.V."/>
        </authorList>
    </citation>
    <scope>NUCLEOTIDE SEQUENCE [LARGE SCALE GENOMIC DNA]</scope>
    <source>
        <strain evidence="10 11">NRRL 1336</strain>
    </source>
</reference>
<dbReference type="OrthoDB" id="419537at2759"/>
<evidence type="ECO:0000256" key="5">
    <source>
        <dbReference type="ARBA" id="ARBA00022840"/>
    </source>
</evidence>
<evidence type="ECO:0000313" key="11">
    <source>
        <dbReference type="Proteomes" id="UP000193560"/>
    </source>
</evidence>
<dbReference type="PROSITE" id="PS51748">
    <property type="entry name" value="HEXOKINASE_2"/>
    <property type="match status" value="1"/>
</dbReference>
<keyword evidence="3 6" id="KW-0547">Nucleotide-binding</keyword>
<dbReference type="STRING" id="90262.A0A1X2I230"/>
<evidence type="ECO:0000259" key="8">
    <source>
        <dbReference type="Pfam" id="PF00349"/>
    </source>
</evidence>
<dbReference type="Pfam" id="PF03727">
    <property type="entry name" value="Hexokinase_2"/>
    <property type="match status" value="1"/>
</dbReference>
<dbReference type="GO" id="GO:0005524">
    <property type="term" value="F:ATP binding"/>
    <property type="evidence" value="ECO:0007669"/>
    <property type="project" value="UniProtKB-UniRule"/>
</dbReference>
<feature type="domain" description="Hexokinase C-terminal" evidence="9">
    <location>
        <begin position="208"/>
        <end position="460"/>
    </location>
</feature>
<name>A0A1X2I230_9FUNG</name>
<evidence type="ECO:0000259" key="9">
    <source>
        <dbReference type="Pfam" id="PF03727"/>
    </source>
</evidence>
<feature type="compositionally biased region" description="Polar residues" evidence="7">
    <location>
        <begin position="472"/>
        <end position="481"/>
    </location>
</feature>
<dbReference type="PRINTS" id="PR00475">
    <property type="entry name" value="HEXOKINASE"/>
</dbReference>
<dbReference type="Proteomes" id="UP000193560">
    <property type="component" value="Unassembled WGS sequence"/>
</dbReference>
<proteinExistence type="inferred from homology"/>
<dbReference type="EC" id="2.7.1.-" evidence="6"/>
<keyword evidence="11" id="KW-1185">Reference proteome</keyword>
<keyword evidence="4 6" id="KW-0418">Kinase</keyword>
<keyword evidence="5 6" id="KW-0067">ATP-binding</keyword>
<dbReference type="AlphaFoldDB" id="A0A1X2I230"/>